<protein>
    <recommendedName>
        <fullName evidence="3">ATP-grasp domain-containing protein</fullName>
    </recommendedName>
</protein>
<gene>
    <name evidence="1" type="ORF">GCM10007879_12300</name>
</gene>
<dbReference type="SUPFAM" id="SSF56059">
    <property type="entry name" value="Glutathione synthetase ATP-binding domain-like"/>
    <property type="match status" value="1"/>
</dbReference>
<dbReference type="Gene3D" id="3.30.1490.20">
    <property type="entry name" value="ATP-grasp fold, A domain"/>
    <property type="match status" value="1"/>
</dbReference>
<sequence length="322" mass="37195">MIIFIGPNRHRSNVASLREHADAPKYDYRSYNWLFRAFRLPAATYIFTSIDRLDANERRLAGKIYRHINKAGNGFRALNDPAHAMGRFRLLCALYEAGINQFNVYLAYDAPKPSQFPVFIRRNSLSTAPLSGLINSQAELEQTIAELEREGEPLDDLIVIEYCAREVAPGIFQKWSAYNAGGQISLNYAISESSWLVKYGEIDIIEEHFYAQELELLERNAFEDQVRRVFEIAHIEYGRVDFGLVDGEPQFYEINFNPEFRTMEAKSLVEQRKQNVLFAVKRRVQHIAQLDAQQSGSVGNLSDPDITAFRLRPWRNYAPQRY</sequence>
<keyword evidence="2" id="KW-1185">Reference proteome</keyword>
<dbReference type="InterPro" id="IPR013815">
    <property type="entry name" value="ATP_grasp_subdomain_1"/>
</dbReference>
<evidence type="ECO:0000313" key="1">
    <source>
        <dbReference type="EMBL" id="GLQ16981.1"/>
    </source>
</evidence>
<dbReference type="Proteomes" id="UP001161405">
    <property type="component" value="Unassembled WGS sequence"/>
</dbReference>
<dbReference type="Gene3D" id="3.30.470.20">
    <property type="entry name" value="ATP-grasp fold, B domain"/>
    <property type="match status" value="1"/>
</dbReference>
<comment type="caution">
    <text evidence="1">The sequence shown here is derived from an EMBL/GenBank/DDBJ whole genome shotgun (WGS) entry which is preliminary data.</text>
</comment>
<reference evidence="1" key="1">
    <citation type="journal article" date="2014" name="Int. J. Syst. Evol. Microbiol.">
        <title>Complete genome of a new Firmicutes species belonging to the dominant human colonic microbiota ('Ruminococcus bicirculans') reveals two chromosomes and a selective capacity to utilize plant glucans.</title>
        <authorList>
            <consortium name="NISC Comparative Sequencing Program"/>
            <person name="Wegmann U."/>
            <person name="Louis P."/>
            <person name="Goesmann A."/>
            <person name="Henrissat B."/>
            <person name="Duncan S.H."/>
            <person name="Flint H.J."/>
        </authorList>
    </citation>
    <scope>NUCLEOTIDE SEQUENCE</scope>
    <source>
        <strain evidence="1">NBRC 107169</strain>
    </source>
</reference>
<proteinExistence type="predicted"/>
<accession>A0ABQ5UPJ0</accession>
<evidence type="ECO:0008006" key="3">
    <source>
        <dbReference type="Google" id="ProtNLM"/>
    </source>
</evidence>
<name>A0ABQ5UPJ0_9HYPH</name>
<dbReference type="RefSeq" id="WP_284362799.1">
    <property type="nucleotide sequence ID" value="NZ_BSNI01000002.1"/>
</dbReference>
<evidence type="ECO:0000313" key="2">
    <source>
        <dbReference type="Proteomes" id="UP001161405"/>
    </source>
</evidence>
<organism evidence="1 2">
    <name type="scientific">Maritalea porphyrae</name>
    <dbReference type="NCBI Taxonomy" id="880732"/>
    <lineage>
        <taxon>Bacteria</taxon>
        <taxon>Pseudomonadati</taxon>
        <taxon>Pseudomonadota</taxon>
        <taxon>Alphaproteobacteria</taxon>
        <taxon>Hyphomicrobiales</taxon>
        <taxon>Devosiaceae</taxon>
        <taxon>Maritalea</taxon>
    </lineage>
</organism>
<dbReference type="EMBL" id="BSNI01000002">
    <property type="protein sequence ID" value="GLQ16981.1"/>
    <property type="molecule type" value="Genomic_DNA"/>
</dbReference>
<reference evidence="1" key="2">
    <citation type="submission" date="2023-01" db="EMBL/GenBank/DDBJ databases">
        <title>Draft genome sequence of Maritalea porphyrae strain NBRC 107169.</title>
        <authorList>
            <person name="Sun Q."/>
            <person name="Mori K."/>
        </authorList>
    </citation>
    <scope>NUCLEOTIDE SEQUENCE</scope>
    <source>
        <strain evidence="1">NBRC 107169</strain>
    </source>
</reference>